<evidence type="ECO:0000313" key="2">
    <source>
        <dbReference type="Proteomes" id="UP000478052"/>
    </source>
</evidence>
<accession>A0A6G0YYF8</accession>
<name>A0A6G0YYF8_APHCR</name>
<reference evidence="1 2" key="1">
    <citation type="submission" date="2019-08" db="EMBL/GenBank/DDBJ databases">
        <title>Whole genome of Aphis craccivora.</title>
        <authorList>
            <person name="Voronova N.V."/>
            <person name="Shulinski R.S."/>
            <person name="Bandarenka Y.V."/>
            <person name="Zhorov D.G."/>
            <person name="Warner D."/>
        </authorList>
    </citation>
    <scope>NUCLEOTIDE SEQUENCE [LARGE SCALE GENOMIC DNA]</scope>
    <source>
        <strain evidence="1">180601</strain>
        <tissue evidence="1">Whole Body</tissue>
    </source>
</reference>
<organism evidence="1 2">
    <name type="scientific">Aphis craccivora</name>
    <name type="common">Cowpea aphid</name>
    <dbReference type="NCBI Taxonomy" id="307492"/>
    <lineage>
        <taxon>Eukaryota</taxon>
        <taxon>Metazoa</taxon>
        <taxon>Ecdysozoa</taxon>
        <taxon>Arthropoda</taxon>
        <taxon>Hexapoda</taxon>
        <taxon>Insecta</taxon>
        <taxon>Pterygota</taxon>
        <taxon>Neoptera</taxon>
        <taxon>Paraneoptera</taxon>
        <taxon>Hemiptera</taxon>
        <taxon>Sternorrhyncha</taxon>
        <taxon>Aphidomorpha</taxon>
        <taxon>Aphidoidea</taxon>
        <taxon>Aphididae</taxon>
        <taxon>Aphidini</taxon>
        <taxon>Aphis</taxon>
        <taxon>Aphis</taxon>
    </lineage>
</organism>
<proteinExistence type="predicted"/>
<gene>
    <name evidence="1" type="ORF">FWK35_00031907</name>
</gene>
<dbReference type="EMBL" id="VUJU01002030">
    <property type="protein sequence ID" value="KAF0762850.1"/>
    <property type="molecule type" value="Genomic_DNA"/>
</dbReference>
<keyword evidence="2" id="KW-1185">Reference proteome</keyword>
<protein>
    <submittedName>
        <fullName evidence="1">Uncharacterized protein</fullName>
    </submittedName>
</protein>
<evidence type="ECO:0000313" key="1">
    <source>
        <dbReference type="EMBL" id="KAF0762850.1"/>
    </source>
</evidence>
<sequence length="65" mass="7651">MCCLSLTSRYVTKQMYAQNIMCSSVSLNNFRANRTLIKLDGKNIICVFVCRFFRLFSFLVNNEHF</sequence>
<dbReference type="Proteomes" id="UP000478052">
    <property type="component" value="Unassembled WGS sequence"/>
</dbReference>
<dbReference type="AlphaFoldDB" id="A0A6G0YYF8"/>
<comment type="caution">
    <text evidence="1">The sequence shown here is derived from an EMBL/GenBank/DDBJ whole genome shotgun (WGS) entry which is preliminary data.</text>
</comment>